<gene>
    <name evidence="2" type="ORF">Din_013225</name>
</gene>
<dbReference type="EMBL" id="GHES01013225">
    <property type="protein sequence ID" value="MPA43784.1"/>
    <property type="molecule type" value="Transcribed_RNA"/>
</dbReference>
<feature type="region of interest" description="Disordered" evidence="1">
    <location>
        <begin position="58"/>
        <end position="84"/>
    </location>
</feature>
<evidence type="ECO:0000313" key="2">
    <source>
        <dbReference type="EMBL" id="MPA43784.1"/>
    </source>
</evidence>
<name>A0A5B6ZIJ2_DAVIN</name>
<feature type="compositionally biased region" description="Basic and acidic residues" evidence="1">
    <location>
        <begin position="115"/>
        <end position="127"/>
    </location>
</feature>
<dbReference type="Pfam" id="PF05553">
    <property type="entry name" value="DUF761"/>
    <property type="match status" value="1"/>
</dbReference>
<protein>
    <submittedName>
        <fullName evidence="2">Uncharacterized protein</fullName>
    </submittedName>
</protein>
<feature type="region of interest" description="Disordered" evidence="1">
    <location>
        <begin position="100"/>
        <end position="143"/>
    </location>
</feature>
<feature type="compositionally biased region" description="Basic residues" evidence="1">
    <location>
        <begin position="60"/>
        <end position="83"/>
    </location>
</feature>
<accession>A0A5B6ZIJ2</accession>
<evidence type="ECO:0000256" key="1">
    <source>
        <dbReference type="SAM" id="MobiDB-lite"/>
    </source>
</evidence>
<reference evidence="2" key="1">
    <citation type="submission" date="2019-08" db="EMBL/GenBank/DDBJ databases">
        <title>Reference gene set and small RNA set construction with multiple tissues from Davidia involucrata Baill.</title>
        <authorList>
            <person name="Yang H."/>
            <person name="Zhou C."/>
            <person name="Li G."/>
            <person name="Wang J."/>
            <person name="Gao P."/>
            <person name="Wang M."/>
            <person name="Wang R."/>
            <person name="Zhao Y."/>
        </authorList>
    </citation>
    <scope>NUCLEOTIDE SEQUENCE</scope>
    <source>
        <tissue evidence="2">Mixed with DoveR01_LX</tissue>
    </source>
</reference>
<feature type="compositionally biased region" description="Basic and acidic residues" evidence="1">
    <location>
        <begin position="134"/>
        <end position="143"/>
    </location>
</feature>
<dbReference type="InterPro" id="IPR008480">
    <property type="entry name" value="DUF761_pln"/>
</dbReference>
<proteinExistence type="predicted"/>
<dbReference type="AlphaFoldDB" id="A0A5B6ZIJ2"/>
<sequence>MSCLNLGKRLLPKKAWKVFTSKLQSKLHKLHRSKAIKKPKKRLNTSSKTALWPLQPVSQPKRRTVHPTHTLGHHRRRRRRQKRSSPVFIDELFIERVSVTTAEPPDKGANPKKTKLPDHDHDHDHQPADFLGTSKEETEGGDEKMCEAAADDMWESLALASPQMQGINERAEEFITRFRAEMQLQEKFAGRL</sequence>
<organism evidence="2">
    <name type="scientific">Davidia involucrata</name>
    <name type="common">Dove tree</name>
    <dbReference type="NCBI Taxonomy" id="16924"/>
    <lineage>
        <taxon>Eukaryota</taxon>
        <taxon>Viridiplantae</taxon>
        <taxon>Streptophyta</taxon>
        <taxon>Embryophyta</taxon>
        <taxon>Tracheophyta</taxon>
        <taxon>Spermatophyta</taxon>
        <taxon>Magnoliopsida</taxon>
        <taxon>eudicotyledons</taxon>
        <taxon>Gunneridae</taxon>
        <taxon>Pentapetalae</taxon>
        <taxon>asterids</taxon>
        <taxon>Cornales</taxon>
        <taxon>Nyssaceae</taxon>
        <taxon>Davidia</taxon>
    </lineage>
</organism>